<comment type="similarity">
    <text evidence="1">Belongs to the phD/YefM antitoxin family.</text>
</comment>
<proteinExistence type="inferred from homology"/>
<evidence type="ECO:0000313" key="2">
    <source>
        <dbReference type="EMBL" id="CDX20634.1"/>
    </source>
</evidence>
<dbReference type="Proteomes" id="UP000045285">
    <property type="component" value="Unassembled WGS sequence"/>
</dbReference>
<organism evidence="4 6">
    <name type="scientific">Mesorhizobium plurifarium</name>
    <dbReference type="NCBI Taxonomy" id="69974"/>
    <lineage>
        <taxon>Bacteria</taxon>
        <taxon>Pseudomonadati</taxon>
        <taxon>Pseudomonadota</taxon>
        <taxon>Alphaproteobacteria</taxon>
        <taxon>Hyphomicrobiales</taxon>
        <taxon>Phyllobacteriaceae</taxon>
        <taxon>Mesorhizobium</taxon>
    </lineage>
</organism>
<dbReference type="EMBL" id="CCNE01000037">
    <property type="protein sequence ID" value="CDX60766.1"/>
    <property type="molecule type" value="Genomic_DNA"/>
</dbReference>
<evidence type="ECO:0000313" key="3">
    <source>
        <dbReference type="EMBL" id="CDX37720.1"/>
    </source>
</evidence>
<evidence type="ECO:0000313" key="5">
    <source>
        <dbReference type="Proteomes" id="UP000045285"/>
    </source>
</evidence>
<dbReference type="Proteomes" id="UP000046122">
    <property type="component" value="Unassembled WGS sequence"/>
</dbReference>
<keyword evidence="5" id="KW-1185">Reference proteome</keyword>
<evidence type="ECO:0000313" key="7">
    <source>
        <dbReference type="Proteomes" id="UP000046373"/>
    </source>
</evidence>
<dbReference type="Gene3D" id="3.40.1620.10">
    <property type="entry name" value="YefM-like domain"/>
    <property type="match status" value="1"/>
</dbReference>
<reference evidence="5" key="1">
    <citation type="submission" date="2014-08" db="EMBL/GenBank/DDBJ databases">
        <authorList>
            <person name="Moulin L."/>
        </authorList>
    </citation>
    <scope>NUCLEOTIDE SEQUENCE [LARGE SCALE GENOMIC DNA]</scope>
</reference>
<reference evidence="6 7" key="2">
    <citation type="submission" date="2014-08" db="EMBL/GenBank/DDBJ databases">
        <authorList>
            <person name="Moulin Lionel"/>
        </authorList>
    </citation>
    <scope>NUCLEOTIDE SEQUENCE [LARGE SCALE GENOMIC DNA]</scope>
</reference>
<name>A0A090GAI8_MESPL</name>
<sequence length="75" mass="8146">MNIPMAKAKAQLSELVKRAQAGEKIHLTKHGEVVATLSAPVRPGGSKGLFGALKGQIWIADDFDELGPEWDEYTK</sequence>
<dbReference type="NCBIfam" id="TIGR01552">
    <property type="entry name" value="phd_fam"/>
    <property type="match status" value="1"/>
</dbReference>
<dbReference type="STRING" id="69974.MPLDJ20_210018"/>
<dbReference type="EMBL" id="CCNB01000014">
    <property type="protein sequence ID" value="CDX37720.1"/>
    <property type="molecule type" value="Genomic_DNA"/>
</dbReference>
<accession>A0A090GAI8</accession>
<dbReference type="Proteomes" id="UP000046373">
    <property type="component" value="Unassembled WGS sequence"/>
</dbReference>
<evidence type="ECO:0000313" key="4">
    <source>
        <dbReference type="EMBL" id="CDX60766.1"/>
    </source>
</evidence>
<protein>
    <submittedName>
        <fullName evidence="4">Prevent-host-death family protein</fullName>
    </submittedName>
</protein>
<dbReference type="SUPFAM" id="SSF143120">
    <property type="entry name" value="YefM-like"/>
    <property type="match status" value="1"/>
</dbReference>
<dbReference type="EMBL" id="CCMZ01000026">
    <property type="protein sequence ID" value="CDX20634.1"/>
    <property type="molecule type" value="Genomic_DNA"/>
</dbReference>
<gene>
    <name evidence="2" type="ORF">MPL3356_320072</name>
    <name evidence="4" type="ORF">MPL3365_420009</name>
    <name evidence="3" type="ORF">MPLDJ20_210018</name>
</gene>
<evidence type="ECO:0000313" key="6">
    <source>
        <dbReference type="Proteomes" id="UP000046122"/>
    </source>
</evidence>
<dbReference type="AlphaFoldDB" id="A0A090GAI8"/>
<evidence type="ECO:0000256" key="1">
    <source>
        <dbReference type="ARBA" id="ARBA00009981"/>
    </source>
</evidence>
<dbReference type="InterPro" id="IPR036165">
    <property type="entry name" value="YefM-like_sf"/>
</dbReference>